<comment type="cofactor">
    <cofactor evidence="1">
        <name>FMN</name>
        <dbReference type="ChEBI" id="CHEBI:58210"/>
    </cofactor>
</comment>
<keyword evidence="7" id="KW-0288">FMN</keyword>
<organism evidence="19 20">
    <name type="scientific">Rubrobacter tropicus</name>
    <dbReference type="NCBI Taxonomy" id="2653851"/>
    <lineage>
        <taxon>Bacteria</taxon>
        <taxon>Bacillati</taxon>
        <taxon>Actinomycetota</taxon>
        <taxon>Rubrobacteria</taxon>
        <taxon>Rubrobacterales</taxon>
        <taxon>Rubrobacteraceae</taxon>
        <taxon>Rubrobacter</taxon>
    </lineage>
</organism>
<sequence length="1494" mass="163232">MTHKAGLYDALYEHDACGLGFVARIDGRPTRETVEQGLEVLHNLEHRGTTGSDPETGDGAGILTQIPDAFFRRECAGLGIELPAAGGYGVGMLFESGEAMESDCGGKLAEICAREGQELLGFRDVPVEPGAVGKVARSVMPRIRQFFVGRRGGDETSFERKLYVIRRRLHKETEESQGCYVVSLSSRTVIYKGLLKGRQLARFYPDLRDPNFAGAISLVHERFSTNTLGSWELAHPYRFIAHNGEINTIRGNVNWMRARESRLRSELFGDDLGKLSPVIAPGQSDSAAFDNALELLHLAGRSLPHAVAMMIPEAWENDDLMDPDRRAFYQYHSALMEPWDGPAAVAFTDGRLVGATLDRNGLRPARYSVTKDGRVVMASEDGALRIPAEDVIERWRLQPGKMLVVDTERHELLHDGDVKGPLFGRQPYREWLDLGEIHLNELPDPGEASRPEPATLLQRQRAFGYTIEDQRIILAPMAQNGKEPDGSMGTDTPLAVLSERPQLLFSYFKQHFAQVTNPPIDPLREELVMSLKMSLGPEKNLFDETPEHCRRVLIDQPVLTAVELEKIRALGDERASSTTLSTLFPVSAGEAGMEKALTVLCEKAEGAVRGGSAVLVLSDRGVNEMQAPIPSLLATAAVHHHLVRAGIRTATTLVVETAEAREVHHFALLVGYGATAIAPYLAFETIEELTESHLTEGVDAEEASKNYVKAVGKGLLKVISKMGISTLFSYCGAQIFEAVGLNEEFIDKHFVGTASRVGGVGIEALARETLERHRAAFAAAEDNAEELEIGGEYQLRQQGQYHQWNPDSIVPLQRAVKTGDFETFKQFTRHFDEQSARYSTLRGLFEFEQAPIPLEEVEPAKEIVKRFVTGAMSFGSISKEAHETLAIAMNRIGGKSNTGEGGEDPSRFTPDPGGDNRRSAVKQVASGRFGVTTEYLVNADVLQIKMAQGSKPGEGGQLPGHKVSEDIAKVRYSTPGVGLISPPPHHDIYSIEDLAQLIHDLKNANPRADVSVKLVAEVGVGTVAAGVAKAKADHITISGHDGGTGASPLSSIKHAGLPWELGLAETQQVLVRNDLRGRVVLQTDGQLKTGRDVVVAALLGGEEFAFSTAPLVATGCIMMRVCHLNTCPVGIATQDPELRKLFRGTPEHVVNYFFFLAEEVREFMAGMGFRTFEEMVGRTDRLKMRGAIEHWKARGVDLSAILHHDEDSEGKPIRHTELQEHGLDRSLDNELIEGCMPALENGEPVRFSREVLNTHRTVGGMLSGELARRYGNDGLPDGAIRIDMNGVGGQSFGAWLAKGITFALEGTTNDYVGKGLSGGRLAVFPSKVAGYRAARNVVIGNVALYGATAGEAFFRGFAGERFAVRNSGAHAVVEGLGDHGCEYMTGGVVVVLGETGRNFAAGMSGGVAFVLDEEGRFETLCNKDMVGLEAVESEEDEALLREMVEKHLEWTGSERARRVLGEWDELLPRFIKVMPHDLKRVLQERQEAELEVAR</sequence>
<keyword evidence="8" id="KW-0479">Metal-binding</keyword>
<evidence type="ECO:0000256" key="1">
    <source>
        <dbReference type="ARBA" id="ARBA00001917"/>
    </source>
</evidence>
<dbReference type="CDD" id="cd02808">
    <property type="entry name" value="GltS_FMN"/>
    <property type="match status" value="1"/>
</dbReference>
<keyword evidence="5" id="KW-0028">Amino-acid biosynthesis</keyword>
<dbReference type="RefSeq" id="WP_166179106.1">
    <property type="nucleotide sequence ID" value="NZ_CP045119.1"/>
</dbReference>
<dbReference type="InterPro" id="IPR029055">
    <property type="entry name" value="Ntn_hydrolases_N"/>
</dbReference>
<evidence type="ECO:0000256" key="13">
    <source>
        <dbReference type="ARBA" id="ARBA00023014"/>
    </source>
</evidence>
<proteinExistence type="inferred from homology"/>
<dbReference type="Gene3D" id="2.160.20.60">
    <property type="entry name" value="Glutamate synthase, alpha subunit, C-terminal domain"/>
    <property type="match status" value="1"/>
</dbReference>
<dbReference type="GO" id="GO:0004355">
    <property type="term" value="F:glutamate synthase (NADPH) activity"/>
    <property type="evidence" value="ECO:0007669"/>
    <property type="project" value="UniProtKB-EC"/>
</dbReference>
<reference evidence="19 20" key="1">
    <citation type="submission" date="2019-10" db="EMBL/GenBank/DDBJ databases">
        <title>Rubrobacter sp nov SCSIO 52090 isolated from a deep-sea sediment in the South China Sea.</title>
        <authorList>
            <person name="Chen R.W."/>
        </authorList>
    </citation>
    <scope>NUCLEOTIDE SEQUENCE [LARGE SCALE GENOMIC DNA]</scope>
    <source>
        <strain evidence="19 20">SCSIO 52909</strain>
    </source>
</reference>
<evidence type="ECO:0000256" key="4">
    <source>
        <dbReference type="ARBA" id="ARBA00009716"/>
    </source>
</evidence>
<keyword evidence="11 19" id="KW-0560">Oxidoreductase</keyword>
<dbReference type="SUPFAM" id="SSF51395">
    <property type="entry name" value="FMN-linked oxidoreductases"/>
    <property type="match status" value="1"/>
</dbReference>
<dbReference type="GO" id="GO:0019676">
    <property type="term" value="P:ammonia assimilation cycle"/>
    <property type="evidence" value="ECO:0007669"/>
    <property type="project" value="TreeGrafter"/>
</dbReference>
<dbReference type="Pfam" id="PF04898">
    <property type="entry name" value="Glu_syn_central"/>
    <property type="match status" value="1"/>
</dbReference>
<keyword evidence="6" id="KW-0285">Flavoprotein</keyword>
<feature type="region of interest" description="Disordered" evidence="17">
    <location>
        <begin position="892"/>
        <end position="919"/>
    </location>
</feature>
<keyword evidence="12" id="KW-0408">Iron</keyword>
<evidence type="ECO:0000256" key="11">
    <source>
        <dbReference type="ARBA" id="ARBA00023002"/>
    </source>
</evidence>
<evidence type="ECO:0000256" key="17">
    <source>
        <dbReference type="SAM" id="MobiDB-lite"/>
    </source>
</evidence>
<comment type="cofactor">
    <cofactor evidence="2">
        <name>[3Fe-4S] cluster</name>
        <dbReference type="ChEBI" id="CHEBI:21137"/>
    </cofactor>
</comment>
<dbReference type="Gene3D" id="3.20.20.70">
    <property type="entry name" value="Aldolase class I"/>
    <property type="match status" value="2"/>
</dbReference>
<evidence type="ECO:0000313" key="20">
    <source>
        <dbReference type="Proteomes" id="UP000501452"/>
    </source>
</evidence>
<dbReference type="InterPro" id="IPR006982">
    <property type="entry name" value="Glu_synth_centr_N"/>
</dbReference>
<evidence type="ECO:0000256" key="2">
    <source>
        <dbReference type="ARBA" id="ARBA00001927"/>
    </source>
</evidence>
<evidence type="ECO:0000256" key="8">
    <source>
        <dbReference type="ARBA" id="ARBA00022723"/>
    </source>
</evidence>
<evidence type="ECO:0000256" key="9">
    <source>
        <dbReference type="ARBA" id="ARBA00022827"/>
    </source>
</evidence>
<keyword evidence="15" id="KW-0003">3Fe-4S</keyword>
<keyword evidence="14" id="KW-0314">Glutamate biosynthesis</keyword>
<feature type="domain" description="Glutamine amidotransferase type-2" evidence="18">
    <location>
        <begin position="17"/>
        <end position="408"/>
    </location>
</feature>
<dbReference type="InterPro" id="IPR050711">
    <property type="entry name" value="ET-N_metabolism_enzyme"/>
</dbReference>
<dbReference type="InterPro" id="IPR002932">
    <property type="entry name" value="Glu_synthdom"/>
</dbReference>
<comment type="pathway">
    <text evidence="16">Amino-acid biosynthesis.</text>
</comment>
<dbReference type="EMBL" id="CP045119">
    <property type="protein sequence ID" value="QIN84681.1"/>
    <property type="molecule type" value="Genomic_DNA"/>
</dbReference>
<protein>
    <submittedName>
        <fullName evidence="19">Glutamate synthase large subunit</fullName>
        <ecNumber evidence="19">1.4.1.13</ecNumber>
    </submittedName>
</protein>
<keyword evidence="20" id="KW-1185">Reference proteome</keyword>
<gene>
    <name evidence="19" type="primary">gltB</name>
    <name evidence="19" type="ORF">GBA63_20020</name>
</gene>
<dbReference type="SUPFAM" id="SSF56235">
    <property type="entry name" value="N-terminal nucleophile aminohydrolases (Ntn hydrolases)"/>
    <property type="match status" value="1"/>
</dbReference>
<dbReference type="SUPFAM" id="SSF69336">
    <property type="entry name" value="Alpha subunit of glutamate synthase, C-terminal domain"/>
    <property type="match status" value="1"/>
</dbReference>
<dbReference type="GO" id="GO:0046872">
    <property type="term" value="F:metal ion binding"/>
    <property type="evidence" value="ECO:0007669"/>
    <property type="project" value="UniProtKB-KW"/>
</dbReference>
<dbReference type="NCBIfam" id="NF008730">
    <property type="entry name" value="PRK11750.1"/>
    <property type="match status" value="1"/>
</dbReference>
<dbReference type="CDD" id="cd00713">
    <property type="entry name" value="GltS"/>
    <property type="match status" value="1"/>
</dbReference>
<dbReference type="FunFam" id="2.160.20.60:FF:000001">
    <property type="entry name" value="Glutamate synthase, large subunit"/>
    <property type="match status" value="1"/>
</dbReference>
<evidence type="ECO:0000256" key="15">
    <source>
        <dbReference type="ARBA" id="ARBA00023291"/>
    </source>
</evidence>
<name>A0A6G8QE51_9ACTN</name>
<dbReference type="InterPro" id="IPR036485">
    <property type="entry name" value="Glu_synth_asu_C_sf"/>
</dbReference>
<dbReference type="Pfam" id="PF01493">
    <property type="entry name" value="GXGXG"/>
    <property type="match status" value="1"/>
</dbReference>
<dbReference type="PANTHER" id="PTHR11938">
    <property type="entry name" value="FAD NADPH DEHYDROGENASE/OXIDOREDUCTASE"/>
    <property type="match status" value="1"/>
</dbReference>
<dbReference type="FunFam" id="3.20.20.70:FF:000053">
    <property type="entry name" value="Glutamate synthase large subunit"/>
    <property type="match status" value="1"/>
</dbReference>
<dbReference type="InterPro" id="IPR013785">
    <property type="entry name" value="Aldolase_TIM"/>
</dbReference>
<dbReference type="EC" id="1.4.1.13" evidence="19"/>
<dbReference type="Proteomes" id="UP000501452">
    <property type="component" value="Chromosome"/>
</dbReference>
<dbReference type="Pfam" id="PF00310">
    <property type="entry name" value="GATase_2"/>
    <property type="match status" value="1"/>
</dbReference>
<comment type="cofactor">
    <cofactor evidence="3">
        <name>FAD</name>
        <dbReference type="ChEBI" id="CHEBI:57692"/>
    </cofactor>
</comment>
<keyword evidence="10" id="KW-0315">Glutamine amidotransferase</keyword>
<accession>A0A6G8QE51</accession>
<dbReference type="PANTHER" id="PTHR11938:SF133">
    <property type="entry name" value="GLUTAMATE SYNTHASE (NADH)"/>
    <property type="match status" value="1"/>
</dbReference>
<evidence type="ECO:0000256" key="3">
    <source>
        <dbReference type="ARBA" id="ARBA00001974"/>
    </source>
</evidence>
<dbReference type="Gene3D" id="3.60.20.10">
    <property type="entry name" value="Glutamine Phosphoribosylpyrophosphate, subunit 1, domain 1"/>
    <property type="match status" value="1"/>
</dbReference>
<dbReference type="InterPro" id="IPR002489">
    <property type="entry name" value="Glu_synth_asu_C"/>
</dbReference>
<evidence type="ECO:0000256" key="6">
    <source>
        <dbReference type="ARBA" id="ARBA00022630"/>
    </source>
</evidence>
<evidence type="ECO:0000259" key="18">
    <source>
        <dbReference type="PROSITE" id="PS51278"/>
    </source>
</evidence>
<dbReference type="GO" id="GO:0006537">
    <property type="term" value="P:glutamate biosynthetic process"/>
    <property type="evidence" value="ECO:0007669"/>
    <property type="project" value="UniProtKB-KW"/>
</dbReference>
<comment type="similarity">
    <text evidence="4">Belongs to the glutamate synthase family.</text>
</comment>
<dbReference type="PROSITE" id="PS51278">
    <property type="entry name" value="GATASE_TYPE_2"/>
    <property type="match status" value="1"/>
</dbReference>
<dbReference type="GO" id="GO:0051538">
    <property type="term" value="F:3 iron, 4 sulfur cluster binding"/>
    <property type="evidence" value="ECO:0007669"/>
    <property type="project" value="UniProtKB-KW"/>
</dbReference>
<keyword evidence="13" id="KW-0411">Iron-sulfur</keyword>
<evidence type="ECO:0000313" key="19">
    <source>
        <dbReference type="EMBL" id="QIN84681.1"/>
    </source>
</evidence>
<evidence type="ECO:0000256" key="5">
    <source>
        <dbReference type="ARBA" id="ARBA00022605"/>
    </source>
</evidence>
<dbReference type="KEGG" id="rub:GBA63_20020"/>
<keyword evidence="9" id="KW-0274">FAD</keyword>
<dbReference type="Pfam" id="PF01645">
    <property type="entry name" value="Glu_synthase"/>
    <property type="match status" value="1"/>
</dbReference>
<dbReference type="CDD" id="cd00982">
    <property type="entry name" value="gltB_C"/>
    <property type="match status" value="1"/>
</dbReference>
<evidence type="ECO:0000256" key="12">
    <source>
        <dbReference type="ARBA" id="ARBA00023004"/>
    </source>
</evidence>
<dbReference type="InterPro" id="IPR017932">
    <property type="entry name" value="GATase_2_dom"/>
</dbReference>
<dbReference type="FunFam" id="3.60.20.10:FF:000001">
    <property type="entry name" value="Glutamate synthase, large subunit"/>
    <property type="match status" value="1"/>
</dbReference>
<evidence type="ECO:0000256" key="16">
    <source>
        <dbReference type="ARBA" id="ARBA00029440"/>
    </source>
</evidence>
<evidence type="ECO:0000256" key="7">
    <source>
        <dbReference type="ARBA" id="ARBA00022643"/>
    </source>
</evidence>
<dbReference type="FunFam" id="3.20.20.70:FF:000031">
    <property type="entry name" value="Glutamate synthase 1 [NADH]"/>
    <property type="match status" value="1"/>
</dbReference>
<evidence type="ECO:0000256" key="14">
    <source>
        <dbReference type="ARBA" id="ARBA00023164"/>
    </source>
</evidence>
<evidence type="ECO:0000256" key="10">
    <source>
        <dbReference type="ARBA" id="ARBA00022962"/>
    </source>
</evidence>